<gene>
    <name evidence="2" type="ORF">IPOD504_LOCUS3944</name>
</gene>
<keyword evidence="3" id="KW-1185">Reference proteome</keyword>
<feature type="non-terminal residue" evidence="2">
    <location>
        <position position="101"/>
    </location>
</feature>
<evidence type="ECO:0000313" key="3">
    <source>
        <dbReference type="Proteomes" id="UP000837857"/>
    </source>
</evidence>
<dbReference type="EMBL" id="OW152826">
    <property type="protein sequence ID" value="CAH2042591.1"/>
    <property type="molecule type" value="Genomic_DNA"/>
</dbReference>
<proteinExistence type="predicted"/>
<dbReference type="Proteomes" id="UP000837857">
    <property type="component" value="Chromosome 14"/>
</dbReference>
<organism evidence="2 3">
    <name type="scientific">Iphiclides podalirius</name>
    <name type="common">scarce swallowtail</name>
    <dbReference type="NCBI Taxonomy" id="110791"/>
    <lineage>
        <taxon>Eukaryota</taxon>
        <taxon>Metazoa</taxon>
        <taxon>Ecdysozoa</taxon>
        <taxon>Arthropoda</taxon>
        <taxon>Hexapoda</taxon>
        <taxon>Insecta</taxon>
        <taxon>Pterygota</taxon>
        <taxon>Neoptera</taxon>
        <taxon>Endopterygota</taxon>
        <taxon>Lepidoptera</taxon>
        <taxon>Glossata</taxon>
        <taxon>Ditrysia</taxon>
        <taxon>Papilionoidea</taxon>
        <taxon>Papilionidae</taxon>
        <taxon>Papilioninae</taxon>
        <taxon>Iphiclides</taxon>
    </lineage>
</organism>
<evidence type="ECO:0000256" key="1">
    <source>
        <dbReference type="SAM" id="MobiDB-lite"/>
    </source>
</evidence>
<feature type="compositionally biased region" description="Low complexity" evidence="1">
    <location>
        <begin position="31"/>
        <end position="46"/>
    </location>
</feature>
<feature type="compositionally biased region" description="Basic residues" evidence="1">
    <location>
        <begin position="64"/>
        <end position="74"/>
    </location>
</feature>
<feature type="region of interest" description="Disordered" evidence="1">
    <location>
        <begin position="19"/>
        <end position="87"/>
    </location>
</feature>
<accession>A0ABN8HWT0</accession>
<evidence type="ECO:0000313" key="2">
    <source>
        <dbReference type="EMBL" id="CAH2042591.1"/>
    </source>
</evidence>
<protein>
    <submittedName>
        <fullName evidence="2">Uncharacterized protein</fullName>
    </submittedName>
</protein>
<reference evidence="2" key="1">
    <citation type="submission" date="2022-03" db="EMBL/GenBank/DDBJ databases">
        <authorList>
            <person name="Martin H S."/>
        </authorList>
    </citation>
    <scope>NUCLEOTIDE SEQUENCE</scope>
</reference>
<name>A0ABN8HWT0_9NEOP</name>
<sequence>MISGDPLCLIYWDEATKSESAGSFGCRDNARPVVAPRPAPRAACPRTSPHRIDPSAFLPSPAPRHSKSNYKSRSRSGASGGHASENRQCYHIAPTDFCRRI</sequence>